<keyword evidence="3 6" id="KW-0812">Transmembrane</keyword>
<dbReference type="STRING" id="392015.SAMN05421543_10886"/>
<evidence type="ECO:0000256" key="3">
    <source>
        <dbReference type="ARBA" id="ARBA00022692"/>
    </source>
</evidence>
<dbReference type="GO" id="GO:0005886">
    <property type="term" value="C:plasma membrane"/>
    <property type="evidence" value="ECO:0007669"/>
    <property type="project" value="UniProtKB-SubCell"/>
</dbReference>
<dbReference type="InterPro" id="IPR001123">
    <property type="entry name" value="LeuE-type"/>
</dbReference>
<evidence type="ECO:0000256" key="4">
    <source>
        <dbReference type="ARBA" id="ARBA00022989"/>
    </source>
</evidence>
<organism evidence="7 8">
    <name type="scientific">Alicyclobacillus macrosporangiidus</name>
    <dbReference type="NCBI Taxonomy" id="392015"/>
    <lineage>
        <taxon>Bacteria</taxon>
        <taxon>Bacillati</taxon>
        <taxon>Bacillota</taxon>
        <taxon>Bacilli</taxon>
        <taxon>Bacillales</taxon>
        <taxon>Alicyclobacillaceae</taxon>
        <taxon>Alicyclobacillus</taxon>
    </lineage>
</organism>
<dbReference type="AlphaFoldDB" id="A0A1I7J2X9"/>
<feature type="transmembrane region" description="Helical" evidence="6">
    <location>
        <begin position="119"/>
        <end position="145"/>
    </location>
</feature>
<comment type="subcellular location">
    <subcellularLocation>
        <location evidence="1">Cell membrane</location>
        <topology evidence="1">Multi-pass membrane protein</topology>
    </subcellularLocation>
</comment>
<feature type="transmembrane region" description="Helical" evidence="6">
    <location>
        <begin position="190"/>
        <end position="210"/>
    </location>
</feature>
<dbReference type="PANTHER" id="PTHR30086">
    <property type="entry name" value="ARGININE EXPORTER PROTEIN ARGO"/>
    <property type="match status" value="1"/>
</dbReference>
<dbReference type="GO" id="GO:0015171">
    <property type="term" value="F:amino acid transmembrane transporter activity"/>
    <property type="evidence" value="ECO:0007669"/>
    <property type="project" value="TreeGrafter"/>
</dbReference>
<keyword evidence="4 6" id="KW-1133">Transmembrane helix</keyword>
<keyword evidence="2" id="KW-1003">Cell membrane</keyword>
<accession>A0A1I7J2X9</accession>
<reference evidence="8" key="1">
    <citation type="submission" date="2016-10" db="EMBL/GenBank/DDBJ databases">
        <authorList>
            <person name="Varghese N."/>
        </authorList>
    </citation>
    <scope>NUCLEOTIDE SEQUENCE [LARGE SCALE GENOMIC DNA]</scope>
    <source>
        <strain evidence="8">DSM 17980</strain>
    </source>
</reference>
<evidence type="ECO:0000256" key="2">
    <source>
        <dbReference type="ARBA" id="ARBA00022475"/>
    </source>
</evidence>
<evidence type="ECO:0000256" key="1">
    <source>
        <dbReference type="ARBA" id="ARBA00004651"/>
    </source>
</evidence>
<evidence type="ECO:0000256" key="5">
    <source>
        <dbReference type="ARBA" id="ARBA00023136"/>
    </source>
</evidence>
<dbReference type="EMBL" id="FPBV01000008">
    <property type="protein sequence ID" value="SFU79441.1"/>
    <property type="molecule type" value="Genomic_DNA"/>
</dbReference>
<sequence>MWGLFVSGFLLSLSLCLDIGLVNVAIIKTGLERGAWPSFLVGLGSSFGDLTYAVVSMLGMSVLLRFAAVRWALWFGGSAALLYLAGHMVKESLRPRAIAATADGAAGGTDGRGGGMKSLWMGLGLALASPSAILWFAAVGGSVIAATGQHVPVRGLAAFYAGFFCAGVLWSALVALVAGRARQWLGPRTMRGVSLLSALLLVYFAIRVFLQGLHTWVG</sequence>
<evidence type="ECO:0000256" key="6">
    <source>
        <dbReference type="SAM" id="Phobius"/>
    </source>
</evidence>
<evidence type="ECO:0000313" key="8">
    <source>
        <dbReference type="Proteomes" id="UP000183508"/>
    </source>
</evidence>
<feature type="transmembrane region" description="Helical" evidence="6">
    <location>
        <begin position="6"/>
        <end position="27"/>
    </location>
</feature>
<feature type="transmembrane region" description="Helical" evidence="6">
    <location>
        <begin position="68"/>
        <end position="86"/>
    </location>
</feature>
<name>A0A1I7J2X9_9BACL</name>
<feature type="transmembrane region" description="Helical" evidence="6">
    <location>
        <begin position="157"/>
        <end position="178"/>
    </location>
</feature>
<proteinExistence type="predicted"/>
<dbReference type="PANTHER" id="PTHR30086:SF20">
    <property type="entry name" value="ARGININE EXPORTER PROTEIN ARGO-RELATED"/>
    <property type="match status" value="1"/>
</dbReference>
<dbReference type="Pfam" id="PF01810">
    <property type="entry name" value="LysE"/>
    <property type="match status" value="1"/>
</dbReference>
<gene>
    <name evidence="7" type="ORF">SAMN05421543_10886</name>
</gene>
<dbReference type="Proteomes" id="UP000183508">
    <property type="component" value="Unassembled WGS sequence"/>
</dbReference>
<protein>
    <submittedName>
        <fullName evidence="7">L-lysine exporter family protein LysE/ArgO</fullName>
    </submittedName>
</protein>
<keyword evidence="5 6" id="KW-0472">Membrane</keyword>
<feature type="transmembrane region" description="Helical" evidence="6">
    <location>
        <begin position="39"/>
        <end position="62"/>
    </location>
</feature>
<keyword evidence="8" id="KW-1185">Reference proteome</keyword>
<evidence type="ECO:0000313" key="7">
    <source>
        <dbReference type="EMBL" id="SFU79441.1"/>
    </source>
</evidence>